<protein>
    <submittedName>
        <fullName evidence="2">Uncharacterized protein</fullName>
    </submittedName>
</protein>
<sequence length="155" mass="17926">MKVSGNNTPGPSEQTSNSDMAAITESAISTCQIDITEWLKSKERKTKEQKKTWRQKNPTFLQEIEWTDKSSRANRADDKFSGQANDQSEQNITVHSSTVIEIIRVPDQRQIKLKRKKEKTKKQQNRNLLEYYPPPLSARLAQYHFKGWNSLAFAQ</sequence>
<dbReference type="Proteomes" id="UP001607303">
    <property type="component" value="Unassembled WGS sequence"/>
</dbReference>
<comment type="caution">
    <text evidence="2">The sequence shown here is derived from an EMBL/GenBank/DDBJ whole genome shotgun (WGS) entry which is preliminary data.</text>
</comment>
<accession>A0ABD2CNW3</accession>
<organism evidence="2 3">
    <name type="scientific">Vespula maculifrons</name>
    <name type="common">Eastern yellow jacket</name>
    <name type="synonym">Wasp</name>
    <dbReference type="NCBI Taxonomy" id="7453"/>
    <lineage>
        <taxon>Eukaryota</taxon>
        <taxon>Metazoa</taxon>
        <taxon>Ecdysozoa</taxon>
        <taxon>Arthropoda</taxon>
        <taxon>Hexapoda</taxon>
        <taxon>Insecta</taxon>
        <taxon>Pterygota</taxon>
        <taxon>Neoptera</taxon>
        <taxon>Endopterygota</taxon>
        <taxon>Hymenoptera</taxon>
        <taxon>Apocrita</taxon>
        <taxon>Aculeata</taxon>
        <taxon>Vespoidea</taxon>
        <taxon>Vespidae</taxon>
        <taxon>Vespinae</taxon>
        <taxon>Vespula</taxon>
    </lineage>
</organism>
<feature type="region of interest" description="Disordered" evidence="1">
    <location>
        <begin position="1"/>
        <end position="24"/>
    </location>
</feature>
<feature type="region of interest" description="Disordered" evidence="1">
    <location>
        <begin position="67"/>
        <end position="92"/>
    </location>
</feature>
<reference evidence="2 3" key="1">
    <citation type="journal article" date="2024" name="Ann. Entomol. Soc. Am.">
        <title>Genomic analyses of the southern and eastern yellowjacket wasps (Hymenoptera: Vespidae) reveal evolutionary signatures of social life.</title>
        <authorList>
            <person name="Catto M.A."/>
            <person name="Caine P.B."/>
            <person name="Orr S.E."/>
            <person name="Hunt B.G."/>
            <person name="Goodisman M.A.D."/>
        </authorList>
    </citation>
    <scope>NUCLEOTIDE SEQUENCE [LARGE SCALE GENOMIC DNA]</scope>
    <source>
        <strain evidence="2">232</strain>
        <tissue evidence="2">Head and thorax</tissue>
    </source>
</reference>
<feature type="compositionally biased region" description="Polar residues" evidence="1">
    <location>
        <begin position="82"/>
        <end position="92"/>
    </location>
</feature>
<dbReference type="EMBL" id="JAYRBN010000037">
    <property type="protein sequence ID" value="KAL2746716.1"/>
    <property type="molecule type" value="Genomic_DNA"/>
</dbReference>
<evidence type="ECO:0000256" key="1">
    <source>
        <dbReference type="SAM" id="MobiDB-lite"/>
    </source>
</evidence>
<evidence type="ECO:0000313" key="2">
    <source>
        <dbReference type="EMBL" id="KAL2746716.1"/>
    </source>
</evidence>
<dbReference type="AlphaFoldDB" id="A0ABD2CNW3"/>
<gene>
    <name evidence="2" type="ORF">V1477_005086</name>
</gene>
<keyword evidence="3" id="KW-1185">Reference proteome</keyword>
<feature type="compositionally biased region" description="Basic and acidic residues" evidence="1">
    <location>
        <begin position="67"/>
        <end position="80"/>
    </location>
</feature>
<name>A0ABD2CNW3_VESMC</name>
<feature type="compositionally biased region" description="Polar residues" evidence="1">
    <location>
        <begin position="1"/>
        <end position="19"/>
    </location>
</feature>
<evidence type="ECO:0000313" key="3">
    <source>
        <dbReference type="Proteomes" id="UP001607303"/>
    </source>
</evidence>
<proteinExistence type="predicted"/>